<evidence type="ECO:0000259" key="3">
    <source>
        <dbReference type="PROSITE" id="PS50196"/>
    </source>
</evidence>
<dbReference type="Proteomes" id="UP000001542">
    <property type="component" value="Unassembled WGS sequence"/>
</dbReference>
<dbReference type="OrthoDB" id="2357150at2759"/>
<keyword evidence="5" id="KW-1185">Reference proteome</keyword>
<name>A2DZS5_TRIV3</name>
<organism evidence="4 5">
    <name type="scientific">Trichomonas vaginalis (strain ATCC PRA-98 / G3)</name>
    <dbReference type="NCBI Taxonomy" id="412133"/>
    <lineage>
        <taxon>Eukaryota</taxon>
        <taxon>Metamonada</taxon>
        <taxon>Parabasalia</taxon>
        <taxon>Trichomonadida</taxon>
        <taxon>Trichomonadidae</taxon>
        <taxon>Trichomonas</taxon>
    </lineage>
</organism>
<dbReference type="EMBL" id="DS113275">
    <property type="protein sequence ID" value="EAY14143.1"/>
    <property type="molecule type" value="Genomic_DNA"/>
</dbReference>
<dbReference type="PANTHER" id="PTHR23138">
    <property type="entry name" value="RAN BINDING PROTEIN"/>
    <property type="match status" value="1"/>
</dbReference>
<evidence type="ECO:0000256" key="2">
    <source>
        <dbReference type="ARBA" id="ARBA00023242"/>
    </source>
</evidence>
<dbReference type="InParanoid" id="A2DZS5"/>
<gene>
    <name evidence="4" type="ORF">TVAG_351910</name>
</gene>
<dbReference type="SMR" id="A2DZS5"/>
<dbReference type="InterPro" id="IPR000156">
    <property type="entry name" value="Ran_bind_dom"/>
</dbReference>
<dbReference type="PROSITE" id="PS50196">
    <property type="entry name" value="RANBD1"/>
    <property type="match status" value="1"/>
</dbReference>
<dbReference type="VEuPathDB" id="TrichDB:TVAG_351910"/>
<dbReference type="RefSeq" id="XP_001326366.1">
    <property type="nucleotide sequence ID" value="XM_001326331.1"/>
</dbReference>
<accession>A2DZS5</accession>
<protein>
    <submittedName>
        <fullName evidence="4">RanBP1 domain containing protein</fullName>
    </submittedName>
</protein>
<dbReference type="SUPFAM" id="SSF50729">
    <property type="entry name" value="PH domain-like"/>
    <property type="match status" value="1"/>
</dbReference>
<evidence type="ECO:0000256" key="1">
    <source>
        <dbReference type="ARBA" id="ARBA00004123"/>
    </source>
</evidence>
<evidence type="ECO:0000313" key="4">
    <source>
        <dbReference type="EMBL" id="EAY14143.1"/>
    </source>
</evidence>
<dbReference type="eggNOG" id="KOG0864">
    <property type="taxonomic scope" value="Eukaryota"/>
</dbReference>
<dbReference type="STRING" id="5722.A2DZS5"/>
<dbReference type="InterPro" id="IPR045255">
    <property type="entry name" value="RanBP1-like"/>
</dbReference>
<dbReference type="PANTHER" id="PTHR23138:SF142">
    <property type="entry name" value="RAN-BINDING PROTEIN 3B-RELATED"/>
    <property type="match status" value="1"/>
</dbReference>
<dbReference type="GO" id="GO:0005634">
    <property type="term" value="C:nucleus"/>
    <property type="evidence" value="ECO:0007669"/>
    <property type="project" value="UniProtKB-SubCell"/>
</dbReference>
<dbReference type="KEGG" id="tva:4772131"/>
<dbReference type="Gene3D" id="2.30.29.30">
    <property type="entry name" value="Pleckstrin-homology domain (PH domain)/Phosphotyrosine-binding domain (PTB)"/>
    <property type="match status" value="1"/>
</dbReference>
<dbReference type="AlphaFoldDB" id="A2DZS5"/>
<dbReference type="InterPro" id="IPR011993">
    <property type="entry name" value="PH-like_dom_sf"/>
</dbReference>
<dbReference type="VEuPathDB" id="TrichDB:TVAGG3_0261480"/>
<reference evidence="4" key="1">
    <citation type="submission" date="2006-10" db="EMBL/GenBank/DDBJ databases">
        <authorList>
            <person name="Amadeo P."/>
            <person name="Zhao Q."/>
            <person name="Wortman J."/>
            <person name="Fraser-Liggett C."/>
            <person name="Carlton J."/>
        </authorList>
    </citation>
    <scope>NUCLEOTIDE SEQUENCE</scope>
    <source>
        <strain evidence="4">G3</strain>
    </source>
</reference>
<sequence length="366" mass="42633">MSFLEVLGNYRKEFPLEEEEEVFAGIGSLLKEAERVNGILQILKNKNSGVHRILMRKNKTYETLMNHYITPDMYLYPNELIWSAEDFSTGTPTNTKMNIVFPKSTNWAAEFRQYFNEARYKNEQILTPNKTIKSYIEDLSKIKDIESADIEEYAKMFKFLIAEPSFFNLPLKHIYRLVKESNYVFTPDEASRFLFLTKSNNKSSITILLDVIDCGDLSPVDSLKLLSAFGNCPLLKPLISNINVISNAINAQEKELDDAKKELGDREIYFIGKCMLSIDNNEEGESFVSISYYNGYKMAFQFIGSEKARIEIRIDEYQHLDPNYESFTQDGHEYSIKFIPQDTKIIEEFRRVQYKAKYNVYQKNVN</sequence>
<dbReference type="Pfam" id="PF00638">
    <property type="entry name" value="Ran_BP1"/>
    <property type="match status" value="1"/>
</dbReference>
<reference evidence="4" key="2">
    <citation type="journal article" date="2007" name="Science">
        <title>Draft genome sequence of the sexually transmitted pathogen Trichomonas vaginalis.</title>
        <authorList>
            <person name="Carlton J.M."/>
            <person name="Hirt R.P."/>
            <person name="Silva J.C."/>
            <person name="Delcher A.L."/>
            <person name="Schatz M."/>
            <person name="Zhao Q."/>
            <person name="Wortman J.R."/>
            <person name="Bidwell S.L."/>
            <person name="Alsmark U.C.M."/>
            <person name="Besteiro S."/>
            <person name="Sicheritz-Ponten T."/>
            <person name="Noel C.J."/>
            <person name="Dacks J.B."/>
            <person name="Foster P.G."/>
            <person name="Simillion C."/>
            <person name="Van de Peer Y."/>
            <person name="Miranda-Saavedra D."/>
            <person name="Barton G.J."/>
            <person name="Westrop G.D."/>
            <person name="Mueller S."/>
            <person name="Dessi D."/>
            <person name="Fiori P.L."/>
            <person name="Ren Q."/>
            <person name="Paulsen I."/>
            <person name="Zhang H."/>
            <person name="Bastida-Corcuera F.D."/>
            <person name="Simoes-Barbosa A."/>
            <person name="Brown M.T."/>
            <person name="Hayes R.D."/>
            <person name="Mukherjee M."/>
            <person name="Okumura C.Y."/>
            <person name="Schneider R."/>
            <person name="Smith A.J."/>
            <person name="Vanacova S."/>
            <person name="Villalvazo M."/>
            <person name="Haas B.J."/>
            <person name="Pertea M."/>
            <person name="Feldblyum T.V."/>
            <person name="Utterback T.R."/>
            <person name="Shu C.L."/>
            <person name="Osoegawa K."/>
            <person name="de Jong P.J."/>
            <person name="Hrdy I."/>
            <person name="Horvathova L."/>
            <person name="Zubacova Z."/>
            <person name="Dolezal P."/>
            <person name="Malik S.B."/>
            <person name="Logsdon J.M. Jr."/>
            <person name="Henze K."/>
            <person name="Gupta A."/>
            <person name="Wang C.C."/>
            <person name="Dunne R.L."/>
            <person name="Upcroft J.A."/>
            <person name="Upcroft P."/>
            <person name="White O."/>
            <person name="Salzberg S.L."/>
            <person name="Tang P."/>
            <person name="Chiu C.-H."/>
            <person name="Lee Y.-S."/>
            <person name="Embley T.M."/>
            <person name="Coombs G.H."/>
            <person name="Mottram J.C."/>
            <person name="Tachezy J."/>
            <person name="Fraser-Liggett C.M."/>
            <person name="Johnson P.J."/>
        </authorList>
    </citation>
    <scope>NUCLEOTIDE SEQUENCE [LARGE SCALE GENOMIC DNA]</scope>
    <source>
        <strain evidence="4">G3</strain>
    </source>
</reference>
<evidence type="ECO:0000313" key="5">
    <source>
        <dbReference type="Proteomes" id="UP000001542"/>
    </source>
</evidence>
<dbReference type="SMART" id="SM00160">
    <property type="entry name" value="RanBD"/>
    <property type="match status" value="1"/>
</dbReference>
<proteinExistence type="predicted"/>
<feature type="domain" description="RanBD1" evidence="3">
    <location>
        <begin position="34"/>
        <end position="124"/>
    </location>
</feature>
<keyword evidence="2" id="KW-0539">Nucleus</keyword>
<comment type="subcellular location">
    <subcellularLocation>
        <location evidence="1">Nucleus</location>
    </subcellularLocation>
</comment>